<dbReference type="Proteomes" id="UP001157461">
    <property type="component" value="Unassembled WGS sequence"/>
</dbReference>
<accession>A0ABT6IEW2</accession>
<dbReference type="PANTHER" id="PTHR40275">
    <property type="entry name" value="SSL7038 PROTEIN"/>
    <property type="match status" value="1"/>
</dbReference>
<dbReference type="NCBIfam" id="TIGR02684">
    <property type="entry name" value="dnstrm_HI1420"/>
    <property type="match status" value="1"/>
</dbReference>
<name>A0ABT6IEW2_9PSED</name>
<evidence type="ECO:0000313" key="2">
    <source>
        <dbReference type="Proteomes" id="UP001157461"/>
    </source>
</evidence>
<comment type="caution">
    <text evidence="1">The sequence shown here is derived from an EMBL/GenBank/DDBJ whole genome shotgun (WGS) entry which is preliminary data.</text>
</comment>
<dbReference type="PANTHER" id="PTHR40275:SF1">
    <property type="entry name" value="SSL7038 PROTEIN"/>
    <property type="match status" value="1"/>
</dbReference>
<gene>
    <name evidence="1" type="ORF">OMP44_09055</name>
</gene>
<reference evidence="1 2" key="1">
    <citation type="submission" date="2022-10" db="EMBL/GenBank/DDBJ databases">
        <title>A novel Pseudomonas species, isolated from Passiflora incarnata leaves.</title>
        <authorList>
            <person name="Cueva-Yesquen L.G."/>
            <person name="Fantinatti-Garboggini F."/>
        </authorList>
    </citation>
    <scope>NUCLEOTIDE SEQUENCE [LARGE SCALE GENOMIC DNA]</scope>
    <source>
        <strain evidence="1 2">CBMAI 2609</strain>
    </source>
</reference>
<dbReference type="Pfam" id="PF21716">
    <property type="entry name" value="dnstrm_HI1420"/>
    <property type="match status" value="1"/>
</dbReference>
<proteinExistence type="predicted"/>
<sequence>MSTIFIGGSRHVSKLPAHILSRLENIIEAKHEVIIGDANGADKSVQNYFSNMNYDKVTIYCSGAKPRNNIGNWKTLNIYPENITKGFQFYAAKDREMAKSADYGLMIWDGKSPGTILNVLRLLLGNKKAVLANTKKDTLINFVSLAQWGDFLKSCDPQLIADLESRATPEELLMVIQNPINHDLFEENLDTPADVKNPKNINFSEQLDSKLAEPNLDLINAALEERNLPCFLELIGQAAKSKGMTLVSQETGLARESLYRSLGSAGQPEFDSILKVISSLGYKLILKQVEPSTCKDSETVAG</sequence>
<keyword evidence="2" id="KW-1185">Reference proteome</keyword>
<organism evidence="1 2">
    <name type="scientific">Pseudomonas flavocrustae</name>
    <dbReference type="NCBI Taxonomy" id="2991719"/>
    <lineage>
        <taxon>Bacteria</taxon>
        <taxon>Pseudomonadati</taxon>
        <taxon>Pseudomonadota</taxon>
        <taxon>Gammaproteobacteria</taxon>
        <taxon>Pseudomonadales</taxon>
        <taxon>Pseudomonadaceae</taxon>
        <taxon>Pseudomonas</taxon>
    </lineage>
</organism>
<dbReference type="EMBL" id="JAPDIQ010000003">
    <property type="protein sequence ID" value="MDH4763044.1"/>
    <property type="molecule type" value="Genomic_DNA"/>
</dbReference>
<protein>
    <submittedName>
        <fullName evidence="1">Addiction module antidote protein</fullName>
    </submittedName>
</protein>
<evidence type="ECO:0000313" key="1">
    <source>
        <dbReference type="EMBL" id="MDH4763044.1"/>
    </source>
</evidence>
<dbReference type="InterPro" id="IPR014057">
    <property type="entry name" value="HI1420"/>
</dbReference>
<dbReference type="RefSeq" id="WP_280307433.1">
    <property type="nucleotide sequence ID" value="NZ_JAPDIQ010000003.1"/>
</dbReference>